<gene>
    <name evidence="2" type="ORF">AABB29_20020</name>
</gene>
<feature type="chain" id="PRO_5047393064" description="Secreted protein" evidence="1">
    <location>
        <begin position="22"/>
        <end position="133"/>
    </location>
</feature>
<proteinExistence type="predicted"/>
<name>A0ABZ2VAN1_9RHOB</name>
<keyword evidence="1" id="KW-0732">Signal</keyword>
<accession>A0ABZ2VAN1</accession>
<evidence type="ECO:0008006" key="4">
    <source>
        <dbReference type="Google" id="ProtNLM"/>
    </source>
</evidence>
<sequence length="133" mass="15015">MIRPTLIIATLVSAVASGAAAQFIPTLGSDTPRVCPDQPAQPEWIENIEPREAHTGHLVQMMYRAQGLQAVAEAGSCSCETRFPSWDNAQEYYFEHYSALERFEVQQRTSEYRRAANDARKIAQPICELENNW</sequence>
<evidence type="ECO:0000256" key="1">
    <source>
        <dbReference type="SAM" id="SignalP"/>
    </source>
</evidence>
<keyword evidence="2" id="KW-0614">Plasmid</keyword>
<dbReference type="Proteomes" id="UP001440612">
    <property type="component" value="Plasmid pBS5-3-1"/>
</dbReference>
<keyword evidence="3" id="KW-1185">Reference proteome</keyword>
<dbReference type="EMBL" id="CP150952">
    <property type="protein sequence ID" value="WZC51051.1"/>
    <property type="molecule type" value="Genomic_DNA"/>
</dbReference>
<feature type="signal peptide" evidence="1">
    <location>
        <begin position="1"/>
        <end position="21"/>
    </location>
</feature>
<evidence type="ECO:0000313" key="2">
    <source>
        <dbReference type="EMBL" id="WZC51051.1"/>
    </source>
</evidence>
<dbReference type="RefSeq" id="WP_341369147.1">
    <property type="nucleotide sequence ID" value="NZ_CP150952.2"/>
</dbReference>
<reference evidence="3" key="1">
    <citation type="submission" date="2024-04" db="EMBL/GenBank/DDBJ databases">
        <title>Phylogenomic analyses of a clade within the roseobacter group suggest taxonomic reassignments of species of the genera Aestuariivita, Citreicella, Loktanella, Nautella, Pelagibaca, Ruegeria, Thalassobius, Thiobacimonas and Tropicibacter, and the proposal o.</title>
        <authorList>
            <person name="Jeon C.O."/>
        </authorList>
    </citation>
    <scope>NUCLEOTIDE SEQUENCE [LARGE SCALE GENOMIC DNA]</scope>
    <source>
        <strain evidence="3">BS5-3</strain>
        <plasmid evidence="3">pBS5-3-1</plasmid>
    </source>
</reference>
<organism evidence="2 3">
    <name type="scientific">Yoonia phaeophyticola</name>
    <dbReference type="NCBI Taxonomy" id="3137369"/>
    <lineage>
        <taxon>Bacteria</taxon>
        <taxon>Pseudomonadati</taxon>
        <taxon>Pseudomonadota</taxon>
        <taxon>Alphaproteobacteria</taxon>
        <taxon>Rhodobacterales</taxon>
        <taxon>Paracoccaceae</taxon>
        <taxon>Yoonia</taxon>
    </lineage>
</organism>
<evidence type="ECO:0000313" key="3">
    <source>
        <dbReference type="Proteomes" id="UP001440612"/>
    </source>
</evidence>
<geneLocation type="plasmid" evidence="2 3">
    <name>pBS5-3-1</name>
</geneLocation>
<protein>
    <recommendedName>
        <fullName evidence="4">Secreted protein</fullName>
    </recommendedName>
</protein>